<reference evidence="6 7" key="1">
    <citation type="journal article" date="2023" name="BMC Biol.">
        <title>The compact genome of the sponge Oopsacas minuta (Hexactinellida) is lacking key metazoan core genes.</title>
        <authorList>
            <person name="Santini S."/>
            <person name="Schenkelaars Q."/>
            <person name="Jourda C."/>
            <person name="Duchesne M."/>
            <person name="Belahbib H."/>
            <person name="Rocher C."/>
            <person name="Selva M."/>
            <person name="Riesgo A."/>
            <person name="Vervoort M."/>
            <person name="Leys S.P."/>
            <person name="Kodjabachian L."/>
            <person name="Le Bivic A."/>
            <person name="Borchiellini C."/>
            <person name="Claverie J.M."/>
            <person name="Renard E."/>
        </authorList>
    </citation>
    <scope>NUCLEOTIDE SEQUENCE [LARGE SCALE GENOMIC DNA]</scope>
    <source>
        <strain evidence="6">SPO-2</strain>
    </source>
</reference>
<accession>A0AAV7JXT8</accession>
<gene>
    <name evidence="6" type="ORF">LOD99_3828</name>
</gene>
<dbReference type="InterPro" id="IPR011600">
    <property type="entry name" value="Pept_C14_caspase"/>
</dbReference>
<feature type="compositionally biased region" description="Basic and acidic residues" evidence="3">
    <location>
        <begin position="268"/>
        <end position="286"/>
    </location>
</feature>
<dbReference type="GO" id="GO:0004197">
    <property type="term" value="F:cysteine-type endopeptidase activity"/>
    <property type="evidence" value="ECO:0007669"/>
    <property type="project" value="InterPro"/>
</dbReference>
<dbReference type="Proteomes" id="UP001165289">
    <property type="component" value="Unassembled WGS sequence"/>
</dbReference>
<evidence type="ECO:0000256" key="2">
    <source>
        <dbReference type="RuleBase" id="RU003971"/>
    </source>
</evidence>
<dbReference type="GO" id="GO:0006508">
    <property type="term" value="P:proteolysis"/>
    <property type="evidence" value="ECO:0007669"/>
    <property type="project" value="InterPro"/>
</dbReference>
<keyword evidence="7" id="KW-1185">Reference proteome</keyword>
<dbReference type="InterPro" id="IPR002398">
    <property type="entry name" value="Pept_C14"/>
</dbReference>
<evidence type="ECO:0000313" key="6">
    <source>
        <dbReference type="EMBL" id="KAI6653304.1"/>
    </source>
</evidence>
<protein>
    <submittedName>
        <fullName evidence="6">Casp3 protein</fullName>
    </submittedName>
</protein>
<dbReference type="PROSITE" id="PS50208">
    <property type="entry name" value="CASPASE_P20"/>
    <property type="match status" value="1"/>
</dbReference>
<dbReference type="InterPro" id="IPR002138">
    <property type="entry name" value="Pept_C14_p10"/>
</dbReference>
<dbReference type="GO" id="GO:0005829">
    <property type="term" value="C:cytosol"/>
    <property type="evidence" value="ECO:0007669"/>
    <property type="project" value="TreeGrafter"/>
</dbReference>
<feature type="region of interest" description="Disordered" evidence="3">
    <location>
        <begin position="268"/>
        <end position="290"/>
    </location>
</feature>
<dbReference type="GO" id="GO:0043525">
    <property type="term" value="P:positive regulation of neuron apoptotic process"/>
    <property type="evidence" value="ECO:0007669"/>
    <property type="project" value="TreeGrafter"/>
</dbReference>
<feature type="domain" description="Caspase family p20" evidence="5">
    <location>
        <begin position="42"/>
        <end position="191"/>
    </location>
</feature>
<sequence>MATRVPGDIVGKAMTDGGVVYGRCQNCKECDKELDYPFKDNFRGQGIIIVNKNFIERVKKGPQGNKRWSIREDESKVRKGADKDLEYLKGIYDRYDIDYTNFTYLNQKPEETDQKETSMKDLVQNFADNVEQKSPVIFVSIATHGGEKGTLVETDISKTTTVETLVKIFADNTNLMLIPKVFIIQACRGSDDEEAFEEPTIQFATKHSNFLIIHSTTEEYTSFRSEEQGSWLLEILHECVRMPKYRNLHFVEVVTVCTFWAINSHRQDPEDAEDSKGAKPGKELVRATETPTFHSTLTKFLRFPDKKK</sequence>
<dbReference type="EMBL" id="JAKMXF010000288">
    <property type="protein sequence ID" value="KAI6653304.1"/>
    <property type="molecule type" value="Genomic_DNA"/>
</dbReference>
<dbReference type="Gene3D" id="3.30.70.1470">
    <property type="entry name" value="Caspase-like"/>
    <property type="match status" value="1"/>
</dbReference>
<evidence type="ECO:0000259" key="4">
    <source>
        <dbReference type="PROSITE" id="PS50207"/>
    </source>
</evidence>
<dbReference type="SUPFAM" id="SSF52129">
    <property type="entry name" value="Caspase-like"/>
    <property type="match status" value="1"/>
</dbReference>
<dbReference type="PROSITE" id="PS50207">
    <property type="entry name" value="CASPASE_P10"/>
    <property type="match status" value="1"/>
</dbReference>
<dbReference type="InterPro" id="IPR015917">
    <property type="entry name" value="Pept_C14A"/>
</dbReference>
<dbReference type="SMART" id="SM00115">
    <property type="entry name" value="CASc"/>
    <property type="match status" value="1"/>
</dbReference>
<evidence type="ECO:0000256" key="3">
    <source>
        <dbReference type="SAM" id="MobiDB-lite"/>
    </source>
</evidence>
<proteinExistence type="inferred from homology"/>
<evidence type="ECO:0000256" key="1">
    <source>
        <dbReference type="ARBA" id="ARBA00010134"/>
    </source>
</evidence>
<dbReference type="PANTHER" id="PTHR10454">
    <property type="entry name" value="CASPASE"/>
    <property type="match status" value="1"/>
</dbReference>
<comment type="caution">
    <text evidence="6">The sequence shown here is derived from an EMBL/GenBank/DDBJ whole genome shotgun (WGS) entry which is preliminary data.</text>
</comment>
<dbReference type="Pfam" id="PF00656">
    <property type="entry name" value="Peptidase_C14"/>
    <property type="match status" value="1"/>
</dbReference>
<dbReference type="GO" id="GO:0006915">
    <property type="term" value="P:apoptotic process"/>
    <property type="evidence" value="ECO:0007669"/>
    <property type="project" value="TreeGrafter"/>
</dbReference>
<comment type="similarity">
    <text evidence="1 2">Belongs to the peptidase C14A family.</text>
</comment>
<dbReference type="Gene3D" id="3.40.50.1460">
    <property type="match status" value="1"/>
</dbReference>
<dbReference type="AlphaFoldDB" id="A0AAV7JXT8"/>
<organism evidence="6 7">
    <name type="scientific">Oopsacas minuta</name>
    <dbReference type="NCBI Taxonomy" id="111878"/>
    <lineage>
        <taxon>Eukaryota</taxon>
        <taxon>Metazoa</taxon>
        <taxon>Porifera</taxon>
        <taxon>Hexactinellida</taxon>
        <taxon>Hexasterophora</taxon>
        <taxon>Lyssacinosida</taxon>
        <taxon>Leucopsacidae</taxon>
        <taxon>Oopsacas</taxon>
    </lineage>
</organism>
<dbReference type="InterPro" id="IPR029030">
    <property type="entry name" value="Caspase-like_dom_sf"/>
</dbReference>
<dbReference type="PANTHER" id="PTHR10454:SF244">
    <property type="entry name" value="CASPASE-6-LIKE"/>
    <property type="match status" value="1"/>
</dbReference>
<name>A0AAV7JXT8_9METZ</name>
<evidence type="ECO:0000313" key="7">
    <source>
        <dbReference type="Proteomes" id="UP001165289"/>
    </source>
</evidence>
<feature type="domain" description="Caspase family p10" evidence="4">
    <location>
        <begin position="208"/>
        <end position="241"/>
    </location>
</feature>
<evidence type="ECO:0000259" key="5">
    <source>
        <dbReference type="PROSITE" id="PS50208"/>
    </source>
</evidence>
<dbReference type="InterPro" id="IPR001309">
    <property type="entry name" value="Pept_C14_p20"/>
</dbReference>